<feature type="transmembrane region" description="Helical" evidence="1">
    <location>
        <begin position="57"/>
        <end position="75"/>
    </location>
</feature>
<evidence type="ECO:0000313" key="2">
    <source>
        <dbReference type="EMBL" id="POB06204.1"/>
    </source>
</evidence>
<gene>
    <name evidence="2" type="ORF">C1949_00180</name>
</gene>
<comment type="caution">
    <text evidence="2">The sequence shown here is derived from an EMBL/GenBank/DDBJ whole genome shotgun (WGS) entry which is preliminary data.</text>
</comment>
<dbReference type="EMBL" id="PPSK01000001">
    <property type="protein sequence ID" value="POB06204.1"/>
    <property type="molecule type" value="Genomic_DNA"/>
</dbReference>
<proteinExistence type="predicted"/>
<evidence type="ECO:0000313" key="3">
    <source>
        <dbReference type="Proteomes" id="UP000243451"/>
    </source>
</evidence>
<sequence length="114" mass="12314">MDRFALPPAARLLNNILIFFQGTCTLIALTAIFVYPLAAIALVISAAITAGLWFKHPFAYAAVMVSSFIAIIICLRNNDLVAVGAGVLNVLLALYIRLNLHELRASSEADTKPE</sequence>
<accession>A0A2P4EZN3</accession>
<keyword evidence="1" id="KW-0472">Membrane</keyword>
<feature type="transmembrane region" description="Helical" evidence="1">
    <location>
        <begin position="80"/>
        <end position="98"/>
    </location>
</feature>
<dbReference type="AlphaFoldDB" id="A0A2P4EZN3"/>
<organism evidence="2 3">
    <name type="scientific">Halopseudomonas oceani</name>
    <dbReference type="NCBI Taxonomy" id="1708783"/>
    <lineage>
        <taxon>Bacteria</taxon>
        <taxon>Pseudomonadati</taxon>
        <taxon>Pseudomonadota</taxon>
        <taxon>Gammaproteobacteria</taxon>
        <taxon>Pseudomonadales</taxon>
        <taxon>Pseudomonadaceae</taxon>
        <taxon>Halopseudomonas</taxon>
    </lineage>
</organism>
<keyword evidence="1" id="KW-1133">Transmembrane helix</keyword>
<protein>
    <submittedName>
        <fullName evidence="2">Uncharacterized protein</fullName>
    </submittedName>
</protein>
<keyword evidence="3" id="KW-1185">Reference proteome</keyword>
<dbReference type="RefSeq" id="WP_104736464.1">
    <property type="nucleotide sequence ID" value="NZ_BMHR01000002.1"/>
</dbReference>
<dbReference type="Proteomes" id="UP000243451">
    <property type="component" value="Unassembled WGS sequence"/>
</dbReference>
<evidence type="ECO:0000256" key="1">
    <source>
        <dbReference type="SAM" id="Phobius"/>
    </source>
</evidence>
<name>A0A2P4EZN3_9GAMM</name>
<feature type="transmembrane region" description="Helical" evidence="1">
    <location>
        <begin position="12"/>
        <end position="45"/>
    </location>
</feature>
<keyword evidence="1" id="KW-0812">Transmembrane</keyword>
<reference evidence="2 3" key="1">
    <citation type="submission" date="2018-01" db="EMBL/GenBank/DDBJ databases">
        <title>Draft genome of the type strain Pseudomonas oceani DSM 100277 isolated from the deep water in Okinawa trough, northwestern Pacific Ocean.</title>
        <authorList>
            <person name="Gomila M."/>
            <person name="Mulet M."/>
            <person name="Garcia-Valdes E."/>
            <person name="Lalucat J."/>
        </authorList>
    </citation>
    <scope>NUCLEOTIDE SEQUENCE [LARGE SCALE GENOMIC DNA]</scope>
    <source>
        <strain evidence="2 3">DSM 100277</strain>
    </source>
</reference>